<dbReference type="InterPro" id="IPR002138">
    <property type="entry name" value="Pept_C14_p10"/>
</dbReference>
<feature type="non-terminal residue" evidence="1">
    <location>
        <position position="162"/>
    </location>
</feature>
<dbReference type="OrthoDB" id="6044770at2759"/>
<organism evidence="1">
    <name type="scientific">Cyprideis torosa</name>
    <dbReference type="NCBI Taxonomy" id="163714"/>
    <lineage>
        <taxon>Eukaryota</taxon>
        <taxon>Metazoa</taxon>
        <taxon>Ecdysozoa</taxon>
        <taxon>Arthropoda</taxon>
        <taxon>Crustacea</taxon>
        <taxon>Oligostraca</taxon>
        <taxon>Ostracoda</taxon>
        <taxon>Podocopa</taxon>
        <taxon>Podocopida</taxon>
        <taxon>Cytherocopina</taxon>
        <taxon>Cytheroidea</taxon>
        <taxon>Cytherideidae</taxon>
        <taxon>Cyprideis</taxon>
    </lineage>
</organism>
<dbReference type="EMBL" id="OB665513">
    <property type="protein sequence ID" value="CAD7233019.1"/>
    <property type="molecule type" value="Genomic_DNA"/>
</dbReference>
<dbReference type="GO" id="GO:0006508">
    <property type="term" value="P:proteolysis"/>
    <property type="evidence" value="ECO:0007669"/>
    <property type="project" value="InterPro"/>
</dbReference>
<accession>A0A7R8WJQ6</accession>
<protein>
    <submittedName>
        <fullName evidence="1">Uncharacterized protein</fullName>
    </submittedName>
</protein>
<dbReference type="GO" id="GO:0004197">
    <property type="term" value="F:cysteine-type endopeptidase activity"/>
    <property type="evidence" value="ECO:0007669"/>
    <property type="project" value="InterPro"/>
</dbReference>
<sequence>MESTRDPKEGTHFINSIIEAIQEHAFKHNLAQIFQQFLFCSFVADLLNGFHFGIRDGRVTPERKTFTTERGVESTSIVFFLFCSFVADLLNGFHFGIRDGRVTPERGIRDGRVTPEGGIRDGRVTPERGIRDGRVTPERGIRDGRVTPERKTFTTERGVEST</sequence>
<proteinExistence type="predicted"/>
<evidence type="ECO:0000313" key="1">
    <source>
        <dbReference type="EMBL" id="CAD7233019.1"/>
    </source>
</evidence>
<dbReference type="PROSITE" id="PS50207">
    <property type="entry name" value="CASPASE_P10"/>
    <property type="match status" value="1"/>
</dbReference>
<name>A0A7R8WJQ6_9CRUS</name>
<dbReference type="AlphaFoldDB" id="A0A7R8WJQ6"/>
<reference evidence="1" key="1">
    <citation type="submission" date="2020-11" db="EMBL/GenBank/DDBJ databases">
        <authorList>
            <person name="Tran Van P."/>
        </authorList>
    </citation>
    <scope>NUCLEOTIDE SEQUENCE</scope>
</reference>
<gene>
    <name evidence="1" type="ORF">CTOB1V02_LOCUS10844</name>
</gene>